<comment type="caution">
    <text evidence="1">The sequence shown here is derived from an EMBL/GenBank/DDBJ whole genome shotgun (WGS) entry which is preliminary data.</text>
</comment>
<organism evidence="1 2">
    <name type="scientific">Candidatus Ordinivivax streblomastigis</name>
    <dbReference type="NCBI Taxonomy" id="2540710"/>
    <lineage>
        <taxon>Bacteria</taxon>
        <taxon>Pseudomonadati</taxon>
        <taxon>Bacteroidota</taxon>
        <taxon>Bacteroidia</taxon>
        <taxon>Bacteroidales</taxon>
        <taxon>Candidatus Ordinivivax</taxon>
    </lineage>
</organism>
<protein>
    <recommendedName>
        <fullName evidence="3">Transcriptional regulator</fullName>
    </recommendedName>
</protein>
<dbReference type="Proteomes" id="UP000324575">
    <property type="component" value="Unassembled WGS sequence"/>
</dbReference>
<evidence type="ECO:0000313" key="2">
    <source>
        <dbReference type="Proteomes" id="UP000324575"/>
    </source>
</evidence>
<sequence>MKKQLEEFHRLKIFHKKEALSLTKNENAAKELLRRYKKEGFISQIRRDLYVVTDLVSKTSTASKFEIASQITSSSYLSYHAALEYHGLAHQVFYEIYVSSEDRFNHFEYEGISYLYCESKLQSGIINPVTDTLVKVTDLERTVIDCIDSISRSGGLEELIASFSLITYLNEEKLLDYLEGYQKQVLYQKVGFLLSYFQEEMKLSDNFFKECKTKIGKSIRYLTDTEESNTYFNEWKLYAPENMLSFLEQGGTQNV</sequence>
<reference evidence="1 2" key="1">
    <citation type="submission" date="2019-03" db="EMBL/GenBank/DDBJ databases">
        <title>Single cell metagenomics reveals metabolic interactions within the superorganism composed of flagellate Streblomastix strix and complex community of Bacteroidetes bacteria on its surface.</title>
        <authorList>
            <person name="Treitli S.C."/>
            <person name="Kolisko M."/>
            <person name="Husnik F."/>
            <person name="Keeling P."/>
            <person name="Hampl V."/>
        </authorList>
    </citation>
    <scope>NUCLEOTIDE SEQUENCE [LARGE SCALE GENOMIC DNA]</scope>
    <source>
        <strain evidence="1">St1</strain>
    </source>
</reference>
<evidence type="ECO:0008006" key="3">
    <source>
        <dbReference type="Google" id="ProtNLM"/>
    </source>
</evidence>
<evidence type="ECO:0000313" key="1">
    <source>
        <dbReference type="EMBL" id="KAA6301882.1"/>
    </source>
</evidence>
<dbReference type="EMBL" id="SNRX01000012">
    <property type="protein sequence ID" value="KAA6301882.1"/>
    <property type="molecule type" value="Genomic_DNA"/>
</dbReference>
<dbReference type="AlphaFoldDB" id="A0A5M8P0H1"/>
<name>A0A5M8P0H1_9BACT</name>
<proteinExistence type="predicted"/>
<gene>
    <name evidence="1" type="ORF">EZS26_001885</name>
</gene>
<accession>A0A5M8P0H1</accession>